<evidence type="ECO:0000256" key="4">
    <source>
        <dbReference type="ARBA" id="ARBA00023237"/>
    </source>
</evidence>
<evidence type="ECO:0000256" key="1">
    <source>
        <dbReference type="ARBA" id="ARBA00022729"/>
    </source>
</evidence>
<keyword evidence="2 6" id="KW-0472">Membrane</keyword>
<dbReference type="EMBL" id="QETA01000001">
    <property type="protein sequence ID" value="PWF24775.1"/>
    <property type="molecule type" value="Genomic_DNA"/>
</dbReference>
<dbReference type="PANTHER" id="PTHR37423:SF1">
    <property type="entry name" value="OUTER MEMBRANE PROTEIN ASSEMBLY FACTOR BAMD"/>
    <property type="match status" value="1"/>
</dbReference>
<keyword evidence="5" id="KW-0449">Lipoprotein</keyword>
<evidence type="ECO:0000256" key="6">
    <source>
        <dbReference type="HAMAP-Rule" id="MF_00922"/>
    </source>
</evidence>
<comment type="caution">
    <text evidence="8">The sequence shown here is derived from an EMBL/GenBank/DDBJ whole genome shotgun (WGS) entry which is preliminary data.</text>
</comment>
<comment type="similarity">
    <text evidence="6">Belongs to the BamD family.</text>
</comment>
<dbReference type="InterPro" id="IPR011990">
    <property type="entry name" value="TPR-like_helical_dom_sf"/>
</dbReference>
<name>A0A2V1K5P7_9BURK</name>
<gene>
    <name evidence="6" type="primary">bamD</name>
    <name evidence="8" type="ORF">DD235_00870</name>
</gene>
<evidence type="ECO:0000313" key="9">
    <source>
        <dbReference type="Proteomes" id="UP000245212"/>
    </source>
</evidence>
<dbReference type="Gene3D" id="1.25.40.10">
    <property type="entry name" value="Tetratricopeptide repeat domain"/>
    <property type="match status" value="1"/>
</dbReference>
<comment type="subcellular location">
    <subcellularLocation>
        <location evidence="6">Cell outer membrane</location>
    </subcellularLocation>
</comment>
<evidence type="ECO:0000313" key="8">
    <source>
        <dbReference type="EMBL" id="PWF24775.1"/>
    </source>
</evidence>
<evidence type="ECO:0000259" key="7">
    <source>
        <dbReference type="Pfam" id="PF13525"/>
    </source>
</evidence>
<dbReference type="GO" id="GO:0051205">
    <property type="term" value="P:protein insertion into membrane"/>
    <property type="evidence" value="ECO:0007669"/>
    <property type="project" value="UniProtKB-UniRule"/>
</dbReference>
<dbReference type="RefSeq" id="WP_109060179.1">
    <property type="nucleotide sequence ID" value="NZ_QETA01000001.1"/>
</dbReference>
<proteinExistence type="inferred from homology"/>
<keyword evidence="3" id="KW-0564">Palmitate</keyword>
<comment type="subunit">
    <text evidence="6">Part of the Bam complex.</text>
</comment>
<keyword evidence="4 6" id="KW-0998">Cell outer membrane</keyword>
<organism evidence="8 9">
    <name type="scientific">Corticimicrobacter populi</name>
    <dbReference type="NCBI Taxonomy" id="2175229"/>
    <lineage>
        <taxon>Bacteria</taxon>
        <taxon>Pseudomonadati</taxon>
        <taxon>Pseudomonadota</taxon>
        <taxon>Betaproteobacteria</taxon>
        <taxon>Burkholderiales</taxon>
        <taxon>Alcaligenaceae</taxon>
        <taxon>Corticimicrobacter</taxon>
    </lineage>
</organism>
<protein>
    <recommendedName>
        <fullName evidence="6">Outer membrane protein assembly factor BamD</fullName>
    </recommendedName>
</protein>
<feature type="domain" description="Outer membrane lipoprotein BamD-like" evidence="7">
    <location>
        <begin position="29"/>
        <end position="229"/>
    </location>
</feature>
<evidence type="ECO:0000256" key="5">
    <source>
        <dbReference type="ARBA" id="ARBA00023288"/>
    </source>
</evidence>
<comment type="function">
    <text evidence="6">Part of the outer membrane protein assembly complex, which is involved in assembly and insertion of beta-barrel proteins into the outer membrane.</text>
</comment>
<sequence length="263" mass="29989">MLLALTMLLVAGCGGTGNKEPDPTAGWSADRLYRDAKEEIAAGNWAQARTRLQSIESRYPFSVYAQQALIDTAYVNWKDNEPEQAMVTIDRFQQLYPNHPGTDYMLYLKGLVNFTPNSAFLSSVTGQDPSERDPKGLRQSYEAFNELIERFPNSRYTPDAKLRVAWLVNTIAMNEVHVARYYYERDAYVAAINRAQAVITDFEGVPATEEALDILYNAYDKLGMTDLRDDILRVQQANFPNRSFANEQSGGKDRSWWNPLNWF</sequence>
<dbReference type="CDD" id="cd15830">
    <property type="entry name" value="BamD"/>
    <property type="match status" value="1"/>
</dbReference>
<dbReference type="AlphaFoldDB" id="A0A2V1K5P7"/>
<dbReference type="GO" id="GO:0043165">
    <property type="term" value="P:Gram-negative-bacterium-type cell outer membrane assembly"/>
    <property type="evidence" value="ECO:0007669"/>
    <property type="project" value="UniProtKB-UniRule"/>
</dbReference>
<dbReference type="PANTHER" id="PTHR37423">
    <property type="entry name" value="SOLUBLE LYTIC MUREIN TRANSGLYCOSYLASE-RELATED"/>
    <property type="match status" value="1"/>
</dbReference>
<dbReference type="HAMAP" id="MF_00922">
    <property type="entry name" value="OM_assembly_BamD"/>
    <property type="match status" value="1"/>
</dbReference>
<dbReference type="InterPro" id="IPR017689">
    <property type="entry name" value="BamD"/>
</dbReference>
<keyword evidence="1 6" id="KW-0732">Signal</keyword>
<dbReference type="GO" id="GO:1990063">
    <property type="term" value="C:Bam protein complex"/>
    <property type="evidence" value="ECO:0007669"/>
    <property type="project" value="TreeGrafter"/>
</dbReference>
<keyword evidence="9" id="KW-1185">Reference proteome</keyword>
<evidence type="ECO:0000256" key="3">
    <source>
        <dbReference type="ARBA" id="ARBA00023139"/>
    </source>
</evidence>
<dbReference type="NCBIfam" id="TIGR03302">
    <property type="entry name" value="OM_YfiO"/>
    <property type="match status" value="1"/>
</dbReference>
<dbReference type="Pfam" id="PF13525">
    <property type="entry name" value="YfiO"/>
    <property type="match status" value="1"/>
</dbReference>
<reference evidence="9" key="1">
    <citation type="submission" date="2018-05" db="EMBL/GenBank/DDBJ databases">
        <authorList>
            <person name="Li Y."/>
        </authorList>
    </citation>
    <scope>NUCLEOTIDE SEQUENCE [LARGE SCALE GENOMIC DNA]</scope>
    <source>
        <strain evidence="9">3d-2-2</strain>
    </source>
</reference>
<accession>A0A2V1K5P7</accession>
<dbReference type="Proteomes" id="UP000245212">
    <property type="component" value="Unassembled WGS sequence"/>
</dbReference>
<dbReference type="InterPro" id="IPR039565">
    <property type="entry name" value="BamD-like"/>
</dbReference>
<evidence type="ECO:0000256" key="2">
    <source>
        <dbReference type="ARBA" id="ARBA00023136"/>
    </source>
</evidence>